<name>A0A7Y4GTC5_9BRAD</name>
<sequence length="91" mass="10173">MATLHPDFMATLKIMIKPSHASLFDRYGFLRLAAQNVKIADILRDFGFMAFLQWTRQSRMVFSSASLMATKPAASPDPSSLKTKSNSAFSR</sequence>
<organism evidence="2 3">
    <name type="scientific">Bradyrhizobium australiense</name>
    <dbReference type="NCBI Taxonomy" id="2721161"/>
    <lineage>
        <taxon>Bacteria</taxon>
        <taxon>Pseudomonadati</taxon>
        <taxon>Pseudomonadota</taxon>
        <taxon>Alphaproteobacteria</taxon>
        <taxon>Hyphomicrobiales</taxon>
        <taxon>Nitrobacteraceae</taxon>
        <taxon>Bradyrhizobium</taxon>
    </lineage>
</organism>
<feature type="compositionally biased region" description="Polar residues" evidence="1">
    <location>
        <begin position="77"/>
        <end position="91"/>
    </location>
</feature>
<dbReference type="RefSeq" id="WP_171580760.1">
    <property type="nucleotide sequence ID" value="NZ_JAAVLX010000005.1"/>
</dbReference>
<dbReference type="EMBL" id="JAAVLX010000005">
    <property type="protein sequence ID" value="NOJ41516.1"/>
    <property type="molecule type" value="Genomic_DNA"/>
</dbReference>
<evidence type="ECO:0000313" key="2">
    <source>
        <dbReference type="EMBL" id="NOJ41516.1"/>
    </source>
</evidence>
<accession>A0A7Y4GTC5</accession>
<keyword evidence="3" id="KW-1185">Reference proteome</keyword>
<dbReference type="Proteomes" id="UP000544122">
    <property type="component" value="Unassembled WGS sequence"/>
</dbReference>
<reference evidence="2 3" key="1">
    <citation type="submission" date="2020-03" db="EMBL/GenBank/DDBJ databases">
        <title>Bradyrhizobium diversity isolated from nodules of Indigofera sp.</title>
        <authorList>
            <person name="Klepa M."/>
            <person name="Helene L."/>
            <person name="Hungria M."/>
        </authorList>
    </citation>
    <scope>NUCLEOTIDE SEQUENCE [LARGE SCALE GENOMIC DNA]</scope>
    <source>
        <strain evidence="2 3">WSM 1791</strain>
    </source>
</reference>
<feature type="region of interest" description="Disordered" evidence="1">
    <location>
        <begin position="69"/>
        <end position="91"/>
    </location>
</feature>
<gene>
    <name evidence="2" type="ORF">HCN58_18270</name>
</gene>
<evidence type="ECO:0000313" key="3">
    <source>
        <dbReference type="Proteomes" id="UP000544122"/>
    </source>
</evidence>
<proteinExistence type="predicted"/>
<dbReference type="AlphaFoldDB" id="A0A7Y4GTC5"/>
<comment type="caution">
    <text evidence="2">The sequence shown here is derived from an EMBL/GenBank/DDBJ whole genome shotgun (WGS) entry which is preliminary data.</text>
</comment>
<evidence type="ECO:0000256" key="1">
    <source>
        <dbReference type="SAM" id="MobiDB-lite"/>
    </source>
</evidence>
<protein>
    <submittedName>
        <fullName evidence="2">Uncharacterized protein</fullName>
    </submittedName>
</protein>